<name>A0A820B3L2_9BILA</name>
<reference evidence="11" key="1">
    <citation type="submission" date="2021-02" db="EMBL/GenBank/DDBJ databases">
        <authorList>
            <person name="Nowell W R."/>
        </authorList>
    </citation>
    <scope>NUCLEOTIDE SEQUENCE</scope>
</reference>
<gene>
    <name evidence="7" type="ORF">BYL167_LOCUS6694</name>
    <name evidence="2" type="ORF">CJN711_LOCUS35465</name>
    <name evidence="8" type="ORF">GIL414_LOCUS8293</name>
    <name evidence="3" type="ORF">KQP761_LOCUS30391</name>
    <name evidence="5" type="ORF">MBJ925_LOCUS36814</name>
    <name evidence="9" type="ORF">OVN521_LOCUS16747</name>
    <name evidence="10" type="ORF">SMN809_LOCUS17323</name>
    <name evidence="11" type="ORF">UXM345_LOCUS27186</name>
    <name evidence="4" type="ORF">WKI299_LOCUS9960</name>
    <name evidence="6" type="ORF">XDN619_LOCUS34246</name>
</gene>
<organism evidence="11 12">
    <name type="scientific">Rotaria magnacalcarata</name>
    <dbReference type="NCBI Taxonomy" id="392030"/>
    <lineage>
        <taxon>Eukaryota</taxon>
        <taxon>Metazoa</taxon>
        <taxon>Spiralia</taxon>
        <taxon>Gnathifera</taxon>
        <taxon>Rotifera</taxon>
        <taxon>Eurotatoria</taxon>
        <taxon>Bdelloidea</taxon>
        <taxon>Philodinida</taxon>
        <taxon>Philodinidae</taxon>
        <taxon>Rotaria</taxon>
    </lineage>
</organism>
<dbReference type="EMBL" id="CAJOBF010005787">
    <property type="protein sequence ID" value="CAF4186727.1"/>
    <property type="molecule type" value="Genomic_DNA"/>
</dbReference>
<proteinExistence type="predicted"/>
<dbReference type="EMBL" id="CAJNOV010017209">
    <property type="protein sequence ID" value="CAF1603172.1"/>
    <property type="molecule type" value="Genomic_DNA"/>
</dbReference>
<evidence type="ECO:0000313" key="11">
    <source>
        <dbReference type="EMBL" id="CAF4186727.1"/>
    </source>
</evidence>
<evidence type="ECO:0000313" key="7">
    <source>
        <dbReference type="EMBL" id="CAF3866813.1"/>
    </source>
</evidence>
<evidence type="ECO:0000313" key="3">
    <source>
        <dbReference type="EMBL" id="CAF1653226.1"/>
    </source>
</evidence>
<evidence type="ECO:0000313" key="5">
    <source>
        <dbReference type="EMBL" id="CAF2229544.1"/>
    </source>
</evidence>
<dbReference type="Proteomes" id="UP000663887">
    <property type="component" value="Unassembled WGS sequence"/>
</dbReference>
<dbReference type="Proteomes" id="UP000676336">
    <property type="component" value="Unassembled WGS sequence"/>
</dbReference>
<dbReference type="EMBL" id="CAJOBG010002824">
    <property type="protein sequence ID" value="CAF4030129.1"/>
    <property type="molecule type" value="Genomic_DNA"/>
</dbReference>
<evidence type="ECO:0000313" key="13">
    <source>
        <dbReference type="Proteomes" id="UP000663866"/>
    </source>
</evidence>
<dbReference type="Proteomes" id="UP000663834">
    <property type="component" value="Unassembled WGS sequence"/>
</dbReference>
<dbReference type="OrthoDB" id="10029744at2759"/>
<dbReference type="EMBL" id="CAJNRE010020372">
    <property type="protein sequence ID" value="CAF2229544.1"/>
    <property type="molecule type" value="Genomic_DNA"/>
</dbReference>
<dbReference type="Proteomes" id="UP000681967">
    <property type="component" value="Unassembled WGS sequence"/>
</dbReference>
<dbReference type="EMBL" id="CAJOBI010007981">
    <property type="protein sequence ID" value="CAF4100694.1"/>
    <property type="molecule type" value="Genomic_DNA"/>
</dbReference>
<evidence type="ECO:0000313" key="9">
    <source>
        <dbReference type="EMBL" id="CAF4030129.1"/>
    </source>
</evidence>
<dbReference type="Proteomes" id="UP000663855">
    <property type="component" value="Unassembled WGS sequence"/>
</dbReference>
<sequence>MADLHTNTLRNTDSIYSQTADDNSTIRQVLIDIERLMTSLSNDVDQNKSSISSNLINYSSQPQRFTSSLCYPRSTTTTTTTTITSITINDDNHQLVEHLRNRIARLEHERNVLLTSYQLLLKLLK</sequence>
<dbReference type="EMBL" id="CAJNOW010016921">
    <property type="protein sequence ID" value="CAF1653226.1"/>
    <property type="molecule type" value="Genomic_DNA"/>
</dbReference>
<dbReference type="Proteomes" id="UP000663824">
    <property type="component" value="Unassembled WGS sequence"/>
</dbReference>
<dbReference type="AlphaFoldDB" id="A0A820B3L2"/>
<accession>A0A820B3L2</accession>
<evidence type="ECO:0000313" key="12">
    <source>
        <dbReference type="Proteomes" id="UP000663842"/>
    </source>
</evidence>
<dbReference type="Proteomes" id="UP000681720">
    <property type="component" value="Unassembled WGS sequence"/>
</dbReference>
<evidence type="ECO:0000313" key="8">
    <source>
        <dbReference type="EMBL" id="CAF3935301.1"/>
    </source>
</evidence>
<keyword evidence="13" id="KW-1185">Reference proteome</keyword>
<dbReference type="EMBL" id="CAJNRG010017464">
    <property type="protein sequence ID" value="CAF2229578.1"/>
    <property type="molecule type" value="Genomic_DNA"/>
</dbReference>
<protein>
    <submittedName>
        <fullName evidence="11">Uncharacterized protein</fullName>
    </submittedName>
</protein>
<evidence type="ECO:0000313" key="6">
    <source>
        <dbReference type="EMBL" id="CAF2229578.1"/>
    </source>
</evidence>
<evidence type="ECO:0000256" key="1">
    <source>
        <dbReference type="SAM" id="Coils"/>
    </source>
</evidence>
<evidence type="ECO:0000313" key="2">
    <source>
        <dbReference type="EMBL" id="CAF1603172.1"/>
    </source>
</evidence>
<dbReference type="EMBL" id="CAJOBH010001661">
    <property type="protein sequence ID" value="CAF3866813.1"/>
    <property type="molecule type" value="Genomic_DNA"/>
</dbReference>
<dbReference type="EMBL" id="CAJNRF010003350">
    <property type="protein sequence ID" value="CAF2049899.1"/>
    <property type="molecule type" value="Genomic_DNA"/>
</dbReference>
<evidence type="ECO:0000313" key="4">
    <source>
        <dbReference type="EMBL" id="CAF2049899.1"/>
    </source>
</evidence>
<dbReference type="EMBL" id="CAJOBJ010002680">
    <property type="protein sequence ID" value="CAF3935301.1"/>
    <property type="molecule type" value="Genomic_DNA"/>
</dbReference>
<dbReference type="Proteomes" id="UP000663866">
    <property type="component" value="Unassembled WGS sequence"/>
</dbReference>
<dbReference type="Proteomes" id="UP000663842">
    <property type="component" value="Unassembled WGS sequence"/>
</dbReference>
<evidence type="ECO:0000313" key="10">
    <source>
        <dbReference type="EMBL" id="CAF4100694.1"/>
    </source>
</evidence>
<comment type="caution">
    <text evidence="11">The sequence shown here is derived from an EMBL/GenBank/DDBJ whole genome shotgun (WGS) entry which is preliminary data.</text>
</comment>
<feature type="coiled-coil region" evidence="1">
    <location>
        <begin position="89"/>
        <end position="116"/>
    </location>
</feature>
<keyword evidence="1" id="KW-0175">Coiled coil</keyword>
<dbReference type="Proteomes" id="UP000663856">
    <property type="component" value="Unassembled WGS sequence"/>
</dbReference>